<dbReference type="InterPro" id="IPR005979">
    <property type="entry name" value="Prochl_reduct"/>
</dbReference>
<gene>
    <name evidence="3" type="ORF">SAY87_013420</name>
</gene>
<keyword evidence="1" id="KW-0521">NADP</keyword>
<keyword evidence="2" id="KW-0560">Oxidoreductase</keyword>
<organism evidence="3 4">
    <name type="scientific">Trapa incisa</name>
    <dbReference type="NCBI Taxonomy" id="236973"/>
    <lineage>
        <taxon>Eukaryota</taxon>
        <taxon>Viridiplantae</taxon>
        <taxon>Streptophyta</taxon>
        <taxon>Embryophyta</taxon>
        <taxon>Tracheophyta</taxon>
        <taxon>Spermatophyta</taxon>
        <taxon>Magnoliopsida</taxon>
        <taxon>eudicotyledons</taxon>
        <taxon>Gunneridae</taxon>
        <taxon>Pentapetalae</taxon>
        <taxon>rosids</taxon>
        <taxon>malvids</taxon>
        <taxon>Myrtales</taxon>
        <taxon>Lythraceae</taxon>
        <taxon>Trapa</taxon>
    </lineage>
</organism>
<dbReference type="Proteomes" id="UP001345219">
    <property type="component" value="Chromosome 11"/>
</dbReference>
<keyword evidence="4" id="KW-1185">Reference proteome</keyword>
<evidence type="ECO:0000256" key="1">
    <source>
        <dbReference type="ARBA" id="ARBA00022857"/>
    </source>
</evidence>
<sequence>MACRNFLKAEKAAKSVGIPRENYTVIHLDLASLDNIRQFVDASRLLSTDPTFTFTLRAAQLSSTEGFVEEDSAMAGFEQQVKDRAYELKVLLKKGVKIVGEYSKKGWNKVKNIKR</sequence>
<dbReference type="PANTHER" id="PTHR44419">
    <property type="entry name" value="PROTOCHLOROPHYLLIDE REDUCTASE C, CHLOROPLASTIC"/>
    <property type="match status" value="1"/>
</dbReference>
<accession>A0AAN7QD07</accession>
<dbReference type="PANTHER" id="PTHR44419:SF22">
    <property type="entry name" value="NADPH-PROTOCHLOROPHYLLIDE OXIDOREDUCTASE"/>
    <property type="match status" value="1"/>
</dbReference>
<dbReference type="EMBL" id="JAXIOK010000008">
    <property type="protein sequence ID" value="KAK4763982.1"/>
    <property type="molecule type" value="Genomic_DNA"/>
</dbReference>
<comment type="caution">
    <text evidence="3">The sequence shown here is derived from an EMBL/GenBank/DDBJ whole genome shotgun (WGS) entry which is preliminary data.</text>
</comment>
<evidence type="ECO:0000313" key="3">
    <source>
        <dbReference type="EMBL" id="KAK4763982.1"/>
    </source>
</evidence>
<name>A0AAN7QD07_9MYRT</name>
<evidence type="ECO:0000256" key="2">
    <source>
        <dbReference type="ARBA" id="ARBA00023002"/>
    </source>
</evidence>
<reference evidence="3 4" key="1">
    <citation type="journal article" date="2023" name="Hortic Res">
        <title>Pangenome of water caltrop reveals structural variations and asymmetric subgenome divergence after allopolyploidization.</title>
        <authorList>
            <person name="Zhang X."/>
            <person name="Chen Y."/>
            <person name="Wang L."/>
            <person name="Yuan Y."/>
            <person name="Fang M."/>
            <person name="Shi L."/>
            <person name="Lu R."/>
            <person name="Comes H.P."/>
            <person name="Ma Y."/>
            <person name="Chen Y."/>
            <person name="Huang G."/>
            <person name="Zhou Y."/>
            <person name="Zheng Z."/>
            <person name="Qiu Y."/>
        </authorList>
    </citation>
    <scope>NUCLEOTIDE SEQUENCE [LARGE SCALE GENOMIC DNA]</scope>
    <source>
        <tissue evidence="3">Roots</tissue>
    </source>
</reference>
<protein>
    <submittedName>
        <fullName evidence="3">Uncharacterized protein</fullName>
    </submittedName>
</protein>
<proteinExistence type="predicted"/>
<dbReference type="GO" id="GO:0016630">
    <property type="term" value="F:protochlorophyllide reductase activity"/>
    <property type="evidence" value="ECO:0007669"/>
    <property type="project" value="InterPro"/>
</dbReference>
<dbReference type="AlphaFoldDB" id="A0AAN7QD07"/>
<evidence type="ECO:0000313" key="4">
    <source>
        <dbReference type="Proteomes" id="UP001345219"/>
    </source>
</evidence>